<evidence type="ECO:0000313" key="5">
    <source>
        <dbReference type="EMBL" id="MFC6791014.1"/>
    </source>
</evidence>
<dbReference type="PANTHER" id="PTHR43792:SF8">
    <property type="entry name" value="[RIBOSOMAL PROTEIN US5]-ALANINE N-ACETYLTRANSFERASE"/>
    <property type="match status" value="1"/>
</dbReference>
<evidence type="ECO:0000259" key="4">
    <source>
        <dbReference type="Pfam" id="PF13302"/>
    </source>
</evidence>
<keyword evidence="2 5" id="KW-0012">Acyltransferase</keyword>
<proteinExistence type="inferred from homology"/>
<reference evidence="6" key="1">
    <citation type="journal article" date="2019" name="Int. J. Syst. Evol. Microbiol.">
        <title>The Global Catalogue of Microorganisms (GCM) 10K type strain sequencing project: providing services to taxonomists for standard genome sequencing and annotation.</title>
        <authorList>
            <consortium name="The Broad Institute Genomics Platform"/>
            <consortium name="The Broad Institute Genome Sequencing Center for Infectious Disease"/>
            <person name="Wu L."/>
            <person name="Ma J."/>
        </authorList>
    </citation>
    <scope>NUCLEOTIDE SEQUENCE [LARGE SCALE GENOMIC DNA]</scope>
    <source>
        <strain evidence="6">CCUG 48316</strain>
    </source>
</reference>
<dbReference type="InterPro" id="IPR000182">
    <property type="entry name" value="GNAT_dom"/>
</dbReference>
<comment type="similarity">
    <text evidence="3">Belongs to the acetyltransferase family. RimJ subfamily.</text>
</comment>
<dbReference type="InterPro" id="IPR016181">
    <property type="entry name" value="Acyl_CoA_acyltransferase"/>
</dbReference>
<protein>
    <submittedName>
        <fullName evidence="5">GNAT family N-acetyltransferase</fullName>
        <ecNumber evidence="5">2.3.-.-</ecNumber>
    </submittedName>
</protein>
<dbReference type="EC" id="2.3.-.-" evidence="5"/>
<accession>A0ABW2BMG7</accession>
<dbReference type="Gene3D" id="3.40.630.30">
    <property type="match status" value="1"/>
</dbReference>
<feature type="domain" description="N-acetyltransferase" evidence="4">
    <location>
        <begin position="17"/>
        <end position="158"/>
    </location>
</feature>
<dbReference type="GO" id="GO:0016746">
    <property type="term" value="F:acyltransferase activity"/>
    <property type="evidence" value="ECO:0007669"/>
    <property type="project" value="UniProtKB-KW"/>
</dbReference>
<organism evidence="5 6">
    <name type="scientific">Methylobacterium komagatae</name>
    <dbReference type="NCBI Taxonomy" id="374425"/>
    <lineage>
        <taxon>Bacteria</taxon>
        <taxon>Pseudomonadati</taxon>
        <taxon>Pseudomonadota</taxon>
        <taxon>Alphaproteobacteria</taxon>
        <taxon>Hyphomicrobiales</taxon>
        <taxon>Methylobacteriaceae</taxon>
        <taxon>Methylobacterium</taxon>
    </lineage>
</organism>
<dbReference type="RefSeq" id="WP_378971442.1">
    <property type="nucleotide sequence ID" value="NZ_JBHSWN010000001.1"/>
</dbReference>
<evidence type="ECO:0000256" key="3">
    <source>
        <dbReference type="ARBA" id="ARBA00038502"/>
    </source>
</evidence>
<comment type="caution">
    <text evidence="5">The sequence shown here is derived from an EMBL/GenBank/DDBJ whole genome shotgun (WGS) entry which is preliminary data.</text>
</comment>
<gene>
    <name evidence="5" type="ORF">ACFQE0_16150</name>
</gene>
<name>A0ABW2BMG7_9HYPH</name>
<keyword evidence="1 5" id="KW-0808">Transferase</keyword>
<dbReference type="EMBL" id="JBHSWN010000001">
    <property type="protein sequence ID" value="MFC6791014.1"/>
    <property type="molecule type" value="Genomic_DNA"/>
</dbReference>
<evidence type="ECO:0000256" key="1">
    <source>
        <dbReference type="ARBA" id="ARBA00022679"/>
    </source>
</evidence>
<dbReference type="PANTHER" id="PTHR43792">
    <property type="entry name" value="GNAT FAMILY, PUTATIVE (AFU_ORTHOLOGUE AFUA_3G00765)-RELATED-RELATED"/>
    <property type="match status" value="1"/>
</dbReference>
<dbReference type="Proteomes" id="UP001596292">
    <property type="component" value="Unassembled WGS sequence"/>
</dbReference>
<sequence length="201" mass="22438">MFPDLFRDDVFRIETRRLWLRWPTARDADSIQRLAGDQAVAEMTARIPLPLDRAAVDEFLVSSRAANASGTGLTLALCERARPGRAIGMIEIAPESEGGRSRLGYWLGRPYWGYGLMSEATEALVHAWFAWTPAARLDSSARVTNPASRRVLEKIGFVWSGRSFQHDPARGTESETDHFRLERGRWLVREGGDVPALAAAE</sequence>
<dbReference type="Pfam" id="PF13302">
    <property type="entry name" value="Acetyltransf_3"/>
    <property type="match status" value="1"/>
</dbReference>
<evidence type="ECO:0000313" key="6">
    <source>
        <dbReference type="Proteomes" id="UP001596292"/>
    </source>
</evidence>
<dbReference type="InterPro" id="IPR051531">
    <property type="entry name" value="N-acetyltransferase"/>
</dbReference>
<keyword evidence="6" id="KW-1185">Reference proteome</keyword>
<evidence type="ECO:0000256" key="2">
    <source>
        <dbReference type="ARBA" id="ARBA00023315"/>
    </source>
</evidence>
<dbReference type="SUPFAM" id="SSF55729">
    <property type="entry name" value="Acyl-CoA N-acyltransferases (Nat)"/>
    <property type="match status" value="1"/>
</dbReference>